<dbReference type="PROSITE" id="PS50937">
    <property type="entry name" value="HTH_MERR_2"/>
    <property type="match status" value="1"/>
</dbReference>
<accession>A0A1E3ABU4</accession>
<evidence type="ECO:0000256" key="1">
    <source>
        <dbReference type="ARBA" id="ARBA00023125"/>
    </source>
</evidence>
<sequence>MKKSKIQLTTAQFAKLHEVNKRTLHYYDTIGLFSPDTKGDNGYRYYNFSQSIDFEYIRMLKDLNMSIEEIQKYLHTPDSDSFIKIAETKEKEIDAQIQNLKRVRQILHAKKEQVKFCDTLQEQEIRITECEEEEYLILPYDFSEDDFSDLFTYIKDVWSIEQIRMGIGGFISVDRVLNEEFDDYDGIYTPALSGSSSAQRAIKPRGKYLCGYQKGAWDKLPLMYARMVSFAEENGFKLVGYAYEMGLNEFVIADKNDYITQIMIRIEEKRNSREEGTRFPVENILP</sequence>
<proteinExistence type="predicted"/>
<comment type="caution">
    <text evidence="3">The sequence shown here is derived from an EMBL/GenBank/DDBJ whole genome shotgun (WGS) entry which is preliminary data.</text>
</comment>
<dbReference type="InterPro" id="IPR009061">
    <property type="entry name" value="DNA-bd_dom_put_sf"/>
</dbReference>
<dbReference type="PANTHER" id="PTHR30204">
    <property type="entry name" value="REDOX-CYCLING DRUG-SENSING TRANSCRIPTIONAL ACTIVATOR SOXR"/>
    <property type="match status" value="1"/>
</dbReference>
<dbReference type="EMBL" id="MCGH01000002">
    <property type="protein sequence ID" value="ODM06244.1"/>
    <property type="molecule type" value="Genomic_DNA"/>
</dbReference>
<dbReference type="InterPro" id="IPR011256">
    <property type="entry name" value="Reg_factor_effector_dom_sf"/>
</dbReference>
<name>A0A1E3ABU4_9FIRM</name>
<dbReference type="PANTHER" id="PTHR30204:SF85">
    <property type="entry name" value="MULTIDRUG-EFFLUX TRANSPORTER 2 REGULATOR"/>
    <property type="match status" value="1"/>
</dbReference>
<dbReference type="AlphaFoldDB" id="A0A1E3ABU4"/>
<gene>
    <name evidence="3" type="primary">bmrR_1</name>
    <name evidence="3" type="ORF">BEI61_02133</name>
</gene>
<organism evidence="3 4">
    <name type="scientific">Eisenbergiella tayi</name>
    <dbReference type="NCBI Taxonomy" id="1432052"/>
    <lineage>
        <taxon>Bacteria</taxon>
        <taxon>Bacillati</taxon>
        <taxon>Bacillota</taxon>
        <taxon>Clostridia</taxon>
        <taxon>Lachnospirales</taxon>
        <taxon>Lachnospiraceae</taxon>
        <taxon>Eisenbergiella</taxon>
    </lineage>
</organism>
<dbReference type="GO" id="GO:0003700">
    <property type="term" value="F:DNA-binding transcription factor activity"/>
    <property type="evidence" value="ECO:0007669"/>
    <property type="project" value="InterPro"/>
</dbReference>
<dbReference type="InterPro" id="IPR000551">
    <property type="entry name" value="MerR-type_HTH_dom"/>
</dbReference>
<evidence type="ECO:0000259" key="2">
    <source>
        <dbReference type="PROSITE" id="PS50937"/>
    </source>
</evidence>
<feature type="domain" description="HTH merR-type" evidence="2">
    <location>
        <begin position="7"/>
        <end position="76"/>
    </location>
</feature>
<dbReference type="Proteomes" id="UP000094067">
    <property type="component" value="Unassembled WGS sequence"/>
</dbReference>
<dbReference type="SUPFAM" id="SSF46955">
    <property type="entry name" value="Putative DNA-binding domain"/>
    <property type="match status" value="1"/>
</dbReference>
<protein>
    <submittedName>
        <fullName evidence="3">Multidrug-efflux transporter 1 regulator</fullName>
    </submittedName>
</protein>
<dbReference type="Pfam" id="PF13411">
    <property type="entry name" value="MerR_1"/>
    <property type="match status" value="1"/>
</dbReference>
<dbReference type="RefSeq" id="WP_069152261.1">
    <property type="nucleotide sequence ID" value="NZ_MCGH01000002.1"/>
</dbReference>
<evidence type="ECO:0000313" key="3">
    <source>
        <dbReference type="EMBL" id="ODM06244.1"/>
    </source>
</evidence>
<dbReference type="InterPro" id="IPR047057">
    <property type="entry name" value="MerR_fam"/>
</dbReference>
<dbReference type="SUPFAM" id="SSF55136">
    <property type="entry name" value="Probable bacterial effector-binding domain"/>
    <property type="match status" value="1"/>
</dbReference>
<dbReference type="Gene3D" id="1.10.1660.10">
    <property type="match status" value="1"/>
</dbReference>
<evidence type="ECO:0000313" key="4">
    <source>
        <dbReference type="Proteomes" id="UP000094067"/>
    </source>
</evidence>
<keyword evidence="1" id="KW-0238">DNA-binding</keyword>
<dbReference type="SMART" id="SM00422">
    <property type="entry name" value="HTH_MERR"/>
    <property type="match status" value="1"/>
</dbReference>
<reference evidence="3 4" key="1">
    <citation type="submission" date="2016-07" db="EMBL/GenBank/DDBJ databases">
        <title>Characterization of isolates of Eisenbergiella tayi derived from blood cultures, using whole genome sequencing.</title>
        <authorList>
            <person name="Burdz T."/>
            <person name="Wiebe D."/>
            <person name="Huynh C."/>
            <person name="Bernard K."/>
        </authorList>
    </citation>
    <scope>NUCLEOTIDE SEQUENCE [LARGE SCALE GENOMIC DNA]</scope>
    <source>
        <strain evidence="3 4">NML 110608</strain>
    </source>
</reference>
<dbReference type="GO" id="GO:0003677">
    <property type="term" value="F:DNA binding"/>
    <property type="evidence" value="ECO:0007669"/>
    <property type="project" value="UniProtKB-KW"/>
</dbReference>
<dbReference type="Gene3D" id="3.20.80.10">
    <property type="entry name" value="Regulatory factor, effector binding domain"/>
    <property type="match status" value="1"/>
</dbReference>